<organism evidence="1 2">
    <name type="scientific">Actinobacillus porcitonsillarum</name>
    <dbReference type="NCBI Taxonomy" id="189834"/>
    <lineage>
        <taxon>Bacteria</taxon>
        <taxon>Pseudomonadati</taxon>
        <taxon>Pseudomonadota</taxon>
        <taxon>Gammaproteobacteria</taxon>
        <taxon>Pasteurellales</taxon>
        <taxon>Pasteurellaceae</taxon>
        <taxon>Actinobacillus</taxon>
    </lineage>
</organism>
<dbReference type="SUPFAM" id="SSF75169">
    <property type="entry name" value="DsrEFH-like"/>
    <property type="match status" value="1"/>
</dbReference>
<dbReference type="Pfam" id="PF04077">
    <property type="entry name" value="DsrH"/>
    <property type="match status" value="1"/>
</dbReference>
<proteinExistence type="predicted"/>
<sequence length="88" mass="9898">MLYTLSKAQYDAQELATILEQIRPTDALLLWQDGVLQAVKNPQLFTNIDHVFALKNDVQARNLPLTLPQLSLAEVVKLTEDYAPHVAL</sequence>
<gene>
    <name evidence="1" type="ORF">DDU33_02580</name>
</gene>
<dbReference type="KEGG" id="apor:DDU33_02580"/>
<dbReference type="EMBL" id="CP029206">
    <property type="protein sequence ID" value="AWI50450.1"/>
    <property type="molecule type" value="Genomic_DNA"/>
</dbReference>
<reference evidence="2" key="1">
    <citation type="submission" date="2018-05" db="EMBL/GenBank/DDBJ databases">
        <title>Complete genome sequence of Actinobacillus porcitonsillarum reference strain 9953L55 (CCUG 46996).</title>
        <authorList>
            <person name="Dona V."/>
            <person name="Perreten V."/>
        </authorList>
    </citation>
    <scope>NUCLEOTIDE SEQUENCE [LARGE SCALE GENOMIC DNA]</scope>
    <source>
        <strain evidence="2">9953L55</strain>
    </source>
</reference>
<keyword evidence="2" id="KW-1185">Reference proteome</keyword>
<name>A0A2U8FHI5_9PAST</name>
<protein>
    <recommendedName>
        <fullName evidence="3">Sulfurtransferase complex subunit TusB</fullName>
    </recommendedName>
</protein>
<dbReference type="Gene3D" id="3.40.1260.10">
    <property type="entry name" value="DsrEFH-like"/>
    <property type="match status" value="1"/>
</dbReference>
<dbReference type="InterPro" id="IPR007215">
    <property type="entry name" value="Sulphur_relay_TusB/DsrH"/>
</dbReference>
<dbReference type="GO" id="GO:0005737">
    <property type="term" value="C:cytoplasm"/>
    <property type="evidence" value="ECO:0007669"/>
    <property type="project" value="InterPro"/>
</dbReference>
<dbReference type="Proteomes" id="UP000244920">
    <property type="component" value="Chromosome"/>
</dbReference>
<evidence type="ECO:0000313" key="1">
    <source>
        <dbReference type="EMBL" id="AWI50450.1"/>
    </source>
</evidence>
<dbReference type="AlphaFoldDB" id="A0A2U8FHI5"/>
<evidence type="ECO:0000313" key="2">
    <source>
        <dbReference type="Proteomes" id="UP000244920"/>
    </source>
</evidence>
<evidence type="ECO:0008006" key="3">
    <source>
        <dbReference type="Google" id="ProtNLM"/>
    </source>
</evidence>
<dbReference type="InterPro" id="IPR027396">
    <property type="entry name" value="DsrEFH-like"/>
</dbReference>
<dbReference type="RefSeq" id="WP_108922952.1">
    <property type="nucleotide sequence ID" value="NZ_CP029206.1"/>
</dbReference>
<dbReference type="GO" id="GO:0002143">
    <property type="term" value="P:tRNA wobble position uridine thiolation"/>
    <property type="evidence" value="ECO:0007669"/>
    <property type="project" value="InterPro"/>
</dbReference>
<accession>A0A2U8FHI5</accession>